<evidence type="ECO:0000256" key="1">
    <source>
        <dbReference type="SAM" id="MobiDB-lite"/>
    </source>
</evidence>
<dbReference type="EMBL" id="JAPQKN010000006">
    <property type="protein sequence ID" value="KAJ5157848.1"/>
    <property type="molecule type" value="Genomic_DNA"/>
</dbReference>
<proteinExistence type="predicted"/>
<dbReference type="RefSeq" id="XP_056540837.1">
    <property type="nucleotide sequence ID" value="XM_056691072.1"/>
</dbReference>
<dbReference type="Proteomes" id="UP001149163">
    <property type="component" value="Unassembled WGS sequence"/>
</dbReference>
<organism evidence="2 3">
    <name type="scientific">Penicillium canariense</name>
    <dbReference type="NCBI Taxonomy" id="189055"/>
    <lineage>
        <taxon>Eukaryota</taxon>
        <taxon>Fungi</taxon>
        <taxon>Dikarya</taxon>
        <taxon>Ascomycota</taxon>
        <taxon>Pezizomycotina</taxon>
        <taxon>Eurotiomycetes</taxon>
        <taxon>Eurotiomycetidae</taxon>
        <taxon>Eurotiales</taxon>
        <taxon>Aspergillaceae</taxon>
        <taxon>Penicillium</taxon>
    </lineage>
</organism>
<feature type="region of interest" description="Disordered" evidence="1">
    <location>
        <begin position="1"/>
        <end position="21"/>
    </location>
</feature>
<feature type="compositionally biased region" description="Basic and acidic residues" evidence="1">
    <location>
        <begin position="1"/>
        <end position="12"/>
    </location>
</feature>
<evidence type="ECO:0000313" key="3">
    <source>
        <dbReference type="Proteomes" id="UP001149163"/>
    </source>
</evidence>
<keyword evidence="3" id="KW-1185">Reference proteome</keyword>
<name>A0A9W9HW54_9EURO</name>
<sequence>MVSDGRTERWSSSHESNAAEATVKICNTLAAKEAFENASEENSEYCIFKEQAKVKRTTVDENSWSKYIVTTPRTRHGHSVGE</sequence>
<dbReference type="GeneID" id="81430248"/>
<evidence type="ECO:0000313" key="2">
    <source>
        <dbReference type="EMBL" id="KAJ5157848.1"/>
    </source>
</evidence>
<protein>
    <submittedName>
        <fullName evidence="2">Uncharacterized protein</fullName>
    </submittedName>
</protein>
<reference evidence="2" key="2">
    <citation type="journal article" date="2023" name="IMA Fungus">
        <title>Comparative genomic study of the Penicillium genus elucidates a diverse pangenome and 15 lateral gene transfer events.</title>
        <authorList>
            <person name="Petersen C."/>
            <person name="Sorensen T."/>
            <person name="Nielsen M.R."/>
            <person name="Sondergaard T.E."/>
            <person name="Sorensen J.L."/>
            <person name="Fitzpatrick D.A."/>
            <person name="Frisvad J.C."/>
            <person name="Nielsen K.L."/>
        </authorList>
    </citation>
    <scope>NUCLEOTIDE SEQUENCE</scope>
    <source>
        <strain evidence="2">IBT 26290</strain>
    </source>
</reference>
<accession>A0A9W9HW54</accession>
<dbReference type="AlphaFoldDB" id="A0A9W9HW54"/>
<gene>
    <name evidence="2" type="ORF">N7482_008948</name>
</gene>
<comment type="caution">
    <text evidence="2">The sequence shown here is derived from an EMBL/GenBank/DDBJ whole genome shotgun (WGS) entry which is preliminary data.</text>
</comment>
<reference evidence="2" key="1">
    <citation type="submission" date="2022-11" db="EMBL/GenBank/DDBJ databases">
        <authorList>
            <person name="Petersen C."/>
        </authorList>
    </citation>
    <scope>NUCLEOTIDE SEQUENCE</scope>
    <source>
        <strain evidence="2">IBT 26290</strain>
    </source>
</reference>